<feature type="transmembrane region" description="Helical" evidence="8">
    <location>
        <begin position="45"/>
        <end position="64"/>
    </location>
</feature>
<gene>
    <name evidence="9" type="ORF">J2Z37_003852</name>
</gene>
<feature type="transmembrane region" description="Helical" evidence="8">
    <location>
        <begin position="121"/>
        <end position="150"/>
    </location>
</feature>
<feature type="transmembrane region" description="Helical" evidence="8">
    <location>
        <begin position="12"/>
        <end position="33"/>
    </location>
</feature>
<feature type="transmembrane region" description="Helical" evidence="8">
    <location>
        <begin position="193"/>
        <end position="214"/>
    </location>
</feature>
<accession>A0ABS4GUA1</accession>
<evidence type="ECO:0000256" key="6">
    <source>
        <dbReference type="ARBA" id="ARBA00023065"/>
    </source>
</evidence>
<feature type="transmembrane region" description="Helical" evidence="8">
    <location>
        <begin position="356"/>
        <end position="376"/>
    </location>
</feature>
<evidence type="ECO:0000256" key="2">
    <source>
        <dbReference type="ARBA" id="ARBA00022448"/>
    </source>
</evidence>
<evidence type="ECO:0000256" key="7">
    <source>
        <dbReference type="ARBA" id="ARBA00023136"/>
    </source>
</evidence>
<feature type="transmembrane region" description="Helical" evidence="8">
    <location>
        <begin position="317"/>
        <end position="335"/>
    </location>
</feature>
<organism evidence="9 10">
    <name type="scientific">Ammoniphilus resinae</name>
    <dbReference type="NCBI Taxonomy" id="861532"/>
    <lineage>
        <taxon>Bacteria</taxon>
        <taxon>Bacillati</taxon>
        <taxon>Bacillota</taxon>
        <taxon>Bacilli</taxon>
        <taxon>Bacillales</taxon>
        <taxon>Paenibacillaceae</taxon>
        <taxon>Aneurinibacillus group</taxon>
        <taxon>Ammoniphilus</taxon>
    </lineage>
</organism>
<dbReference type="EMBL" id="JAGGKT010000013">
    <property type="protein sequence ID" value="MBP1933839.1"/>
    <property type="molecule type" value="Genomic_DNA"/>
</dbReference>
<feature type="transmembrane region" description="Helical" evidence="8">
    <location>
        <begin position="234"/>
        <end position="256"/>
    </location>
</feature>
<protein>
    <submittedName>
        <fullName evidence="9">Potassium uptake TrkH family protein</fullName>
    </submittedName>
</protein>
<feature type="transmembrane region" description="Helical" evidence="8">
    <location>
        <begin position="413"/>
        <end position="432"/>
    </location>
</feature>
<keyword evidence="4 8" id="KW-0812">Transmembrane</keyword>
<dbReference type="Proteomes" id="UP001519343">
    <property type="component" value="Unassembled WGS sequence"/>
</dbReference>
<comment type="subcellular location">
    <subcellularLocation>
        <location evidence="1">Cell membrane</location>
        <topology evidence="1">Multi-pass membrane protein</topology>
    </subcellularLocation>
</comment>
<feature type="transmembrane region" description="Helical" evidence="8">
    <location>
        <begin position="162"/>
        <end position="181"/>
    </location>
</feature>
<dbReference type="InterPro" id="IPR003445">
    <property type="entry name" value="Cat_transpt"/>
</dbReference>
<comment type="caution">
    <text evidence="9">The sequence shown here is derived from an EMBL/GenBank/DDBJ whole genome shotgun (WGS) entry which is preliminary data.</text>
</comment>
<evidence type="ECO:0000313" key="10">
    <source>
        <dbReference type="Proteomes" id="UP001519343"/>
    </source>
</evidence>
<evidence type="ECO:0000313" key="9">
    <source>
        <dbReference type="EMBL" id="MBP1933839.1"/>
    </source>
</evidence>
<proteinExistence type="predicted"/>
<name>A0ABS4GUA1_9BACL</name>
<evidence type="ECO:0000256" key="5">
    <source>
        <dbReference type="ARBA" id="ARBA00022989"/>
    </source>
</evidence>
<evidence type="ECO:0000256" key="1">
    <source>
        <dbReference type="ARBA" id="ARBA00004651"/>
    </source>
</evidence>
<reference evidence="9 10" key="1">
    <citation type="submission" date="2021-03" db="EMBL/GenBank/DDBJ databases">
        <title>Genomic Encyclopedia of Type Strains, Phase IV (KMG-IV): sequencing the most valuable type-strain genomes for metagenomic binning, comparative biology and taxonomic classification.</title>
        <authorList>
            <person name="Goeker M."/>
        </authorList>
    </citation>
    <scope>NUCLEOTIDE SEQUENCE [LARGE SCALE GENOMIC DNA]</scope>
    <source>
        <strain evidence="9 10">DSM 24738</strain>
    </source>
</reference>
<dbReference type="PANTHER" id="PTHR32024">
    <property type="entry name" value="TRK SYSTEM POTASSIUM UPTAKE PROTEIN TRKG-RELATED"/>
    <property type="match status" value="1"/>
</dbReference>
<keyword evidence="5 8" id="KW-1133">Transmembrane helix</keyword>
<keyword evidence="6" id="KW-0406">Ion transport</keyword>
<dbReference type="Pfam" id="PF02386">
    <property type="entry name" value="TrkH"/>
    <property type="match status" value="1"/>
</dbReference>
<dbReference type="RefSeq" id="WP_342453855.1">
    <property type="nucleotide sequence ID" value="NZ_JAGGKT010000013.1"/>
</dbReference>
<evidence type="ECO:0000256" key="3">
    <source>
        <dbReference type="ARBA" id="ARBA00022475"/>
    </source>
</evidence>
<sequence>MELSARRRKLSSVQIIASYYALTMISAAVLLWLPIMHNPGVKVTFIDALFTAVSAVSVTGLTVLDTASTFNLAGKTLLIVLFQIGGIGIMVLGTFMWIVLGRAIGLEQRRWIMIDQNQSTLAGLVALMLSVLRIALIIEAVGAILLSVYFIYRGYYTNWPDALYHAIFASVSAFTNAGFDITGESLQPFANDYVIVIIHVFLIILGGIGFPVLIEISEYLATVHLKKKFRFSLFTKVTTSTYFGLLIAGMIGFWLLEKNHFLFNKNWHQALFYSLFNSVTSRSAGLTMMDMASVTEPTQLFISMLMFIGASPSSVGGGIRTTTFIVVVLAIKAYMRGRHEIRIFRRELHPEDVQKALMVFIFAIIIVILSIFIIFAREPFPLTAIIYDVSSAFGTCGSSVGITSELSSLSKSILMLLMFIGRIGIIPFLLLLKKDERKSGYHYLKERIIVG</sequence>
<keyword evidence="3" id="KW-1003">Cell membrane</keyword>
<keyword evidence="10" id="KW-1185">Reference proteome</keyword>
<feature type="transmembrane region" description="Helical" evidence="8">
    <location>
        <begin position="76"/>
        <end position="100"/>
    </location>
</feature>
<keyword evidence="7 8" id="KW-0472">Membrane</keyword>
<dbReference type="PANTHER" id="PTHR32024:SF4">
    <property type="entry name" value="KTR SYSTEM POTASSIUM UPTAKE PROTEIN D"/>
    <property type="match status" value="1"/>
</dbReference>
<keyword evidence="2" id="KW-0813">Transport</keyword>
<evidence type="ECO:0000256" key="8">
    <source>
        <dbReference type="SAM" id="Phobius"/>
    </source>
</evidence>
<evidence type="ECO:0000256" key="4">
    <source>
        <dbReference type="ARBA" id="ARBA00022692"/>
    </source>
</evidence>